<accession>A0ABS3TAP4</accession>
<dbReference type="SUPFAM" id="SSF110997">
    <property type="entry name" value="Sporulation related repeat"/>
    <property type="match status" value="1"/>
</dbReference>
<dbReference type="PROSITE" id="PS51724">
    <property type="entry name" value="SPOR"/>
    <property type="match status" value="1"/>
</dbReference>
<dbReference type="Pfam" id="PF18175">
    <property type="entry name" value="HU-CCDC81_bac_2"/>
    <property type="match status" value="1"/>
</dbReference>
<evidence type="ECO:0000313" key="4">
    <source>
        <dbReference type="EMBL" id="MBO3269684.1"/>
    </source>
</evidence>
<keyword evidence="2" id="KW-1133">Transmembrane helix</keyword>
<keyword evidence="2" id="KW-0812">Transmembrane</keyword>
<dbReference type="Pfam" id="PF05036">
    <property type="entry name" value="SPOR"/>
    <property type="match status" value="1"/>
</dbReference>
<dbReference type="RefSeq" id="WP_208306353.1">
    <property type="nucleotide sequence ID" value="NZ_JAGETX010000001.1"/>
</dbReference>
<dbReference type="InterPro" id="IPR036680">
    <property type="entry name" value="SPOR-like_sf"/>
</dbReference>
<dbReference type="InterPro" id="IPR041268">
    <property type="entry name" value="HU-CCDC81_bac_2"/>
</dbReference>
<dbReference type="InterPro" id="IPR007730">
    <property type="entry name" value="SPOR-like_dom"/>
</dbReference>
<gene>
    <name evidence="4" type="ORF">J4D97_03400</name>
</gene>
<dbReference type="Proteomes" id="UP000670527">
    <property type="component" value="Unassembled WGS sequence"/>
</dbReference>
<feature type="transmembrane region" description="Helical" evidence="2">
    <location>
        <begin position="165"/>
        <end position="185"/>
    </location>
</feature>
<evidence type="ECO:0000259" key="3">
    <source>
        <dbReference type="PROSITE" id="PS51724"/>
    </source>
</evidence>
<sequence length="402" mass="42669">MQLSDHIRTLLQHHDCVIIPDFGGLIADYAPAQIHPVRHTLAPPTKRVAFNQSLTRNDGLLVDALSRALGVSAGHARQLVQDAVARLRTDLENQQRAELPGIGVFRQAAGRGLDFEYTGSQNLLPASYGLPELVSRPVRATDALLARERQPAVPQLAAGRRARRLWQSAAVAVVVGLALSAQYLYILNLDFLPDALRFSSGAPAQSEVSAPASVRPMRQQATLSPRPDNTEWSTVAEAPVEAATPVAAEDPATAAAWGTEVATPAPAPTVAVPAAKKAAPVTTVPAAPAKKSTPVAAAKPAVVAPTKAVAPTVAPAAKVETTIKSRTGRFYVIADVFNSLPKAQQRLTQLSKQGQDAQIILPSATSRYYRVSVGNFTDKPTATAHLAQLKKYSSSSPWVLPY</sequence>
<evidence type="ECO:0000313" key="5">
    <source>
        <dbReference type="Proteomes" id="UP000670527"/>
    </source>
</evidence>
<evidence type="ECO:0000256" key="2">
    <source>
        <dbReference type="SAM" id="Phobius"/>
    </source>
</evidence>
<name>A0ABS3TAP4_9BACT</name>
<keyword evidence="2" id="KW-0472">Membrane</keyword>
<feature type="domain" description="SPOR" evidence="3">
    <location>
        <begin position="324"/>
        <end position="402"/>
    </location>
</feature>
<protein>
    <submittedName>
        <fullName evidence="4">SPOR domain-containing protein</fullName>
    </submittedName>
</protein>
<feature type="region of interest" description="Disordered" evidence="1">
    <location>
        <begin position="207"/>
        <end position="231"/>
    </location>
</feature>
<evidence type="ECO:0000256" key="1">
    <source>
        <dbReference type="SAM" id="MobiDB-lite"/>
    </source>
</evidence>
<dbReference type="Pfam" id="PF18174">
    <property type="entry name" value="HU-CCDC81_bac_1"/>
    <property type="match status" value="1"/>
</dbReference>
<comment type="caution">
    <text evidence="4">The sequence shown here is derived from an EMBL/GenBank/DDBJ whole genome shotgun (WGS) entry which is preliminary data.</text>
</comment>
<keyword evidence="5" id="KW-1185">Reference proteome</keyword>
<dbReference type="EMBL" id="JAGETX010000001">
    <property type="protein sequence ID" value="MBO3269684.1"/>
    <property type="molecule type" value="Genomic_DNA"/>
</dbReference>
<dbReference type="Gene3D" id="3.30.70.1070">
    <property type="entry name" value="Sporulation related repeat"/>
    <property type="match status" value="1"/>
</dbReference>
<reference evidence="4 5" key="1">
    <citation type="submission" date="2021-03" db="EMBL/GenBank/DDBJ databases">
        <authorList>
            <person name="Kim M.K."/>
        </authorList>
    </citation>
    <scope>NUCLEOTIDE SEQUENCE [LARGE SCALE GENOMIC DNA]</scope>
    <source>
        <strain evidence="4 5">BT507</strain>
    </source>
</reference>
<dbReference type="InterPro" id="IPR040495">
    <property type="entry name" value="HU-CCDC81_bac_1"/>
</dbReference>
<organism evidence="4 5">
    <name type="scientific">Hymenobacter defluvii</name>
    <dbReference type="NCBI Taxonomy" id="2054411"/>
    <lineage>
        <taxon>Bacteria</taxon>
        <taxon>Pseudomonadati</taxon>
        <taxon>Bacteroidota</taxon>
        <taxon>Cytophagia</taxon>
        <taxon>Cytophagales</taxon>
        <taxon>Hymenobacteraceae</taxon>
        <taxon>Hymenobacter</taxon>
    </lineage>
</organism>
<proteinExistence type="predicted"/>